<evidence type="ECO:0008006" key="3">
    <source>
        <dbReference type="Google" id="ProtNLM"/>
    </source>
</evidence>
<comment type="caution">
    <text evidence="1">The sequence shown here is derived from an EMBL/GenBank/DDBJ whole genome shotgun (WGS) entry which is preliminary data.</text>
</comment>
<proteinExistence type="predicted"/>
<evidence type="ECO:0000313" key="1">
    <source>
        <dbReference type="EMBL" id="MDQ0155852.1"/>
    </source>
</evidence>
<dbReference type="Proteomes" id="UP001231362">
    <property type="component" value="Unassembled WGS sequence"/>
</dbReference>
<evidence type="ECO:0000313" key="2">
    <source>
        <dbReference type="Proteomes" id="UP001231362"/>
    </source>
</evidence>
<accession>A0ABT9V4K2</accession>
<name>A0ABT9V4K2_9BACL</name>
<sequence>MRVLPVIMIILSLVTACQHSEDANLQFERNIKQVVFLSNESKTADLQIEAPYYDAIIELRQQFPEEFRNMKTMSPNKAGEHLSVLKGTDCPALIVVYNEKIVAKVDGENTKEDIIQPITAALSN</sequence>
<gene>
    <name evidence="1" type="ORF">J2S07_002170</name>
</gene>
<protein>
    <recommendedName>
        <fullName evidence="3">Small peptidoglycan-associated lipoprotein</fullName>
    </recommendedName>
</protein>
<keyword evidence="2" id="KW-1185">Reference proteome</keyword>
<dbReference type="EMBL" id="JAUSTU010000009">
    <property type="protein sequence ID" value="MDQ0155852.1"/>
    <property type="molecule type" value="Genomic_DNA"/>
</dbReference>
<dbReference type="PROSITE" id="PS51257">
    <property type="entry name" value="PROKAR_LIPOPROTEIN"/>
    <property type="match status" value="1"/>
</dbReference>
<dbReference type="RefSeq" id="WP_307150381.1">
    <property type="nucleotide sequence ID" value="NZ_JAUSTU010000009.1"/>
</dbReference>
<reference evidence="1 2" key="1">
    <citation type="submission" date="2023-07" db="EMBL/GenBank/DDBJ databases">
        <title>Genomic Encyclopedia of Type Strains, Phase IV (KMG-IV): sequencing the most valuable type-strain genomes for metagenomic binning, comparative biology and taxonomic classification.</title>
        <authorList>
            <person name="Goeker M."/>
        </authorList>
    </citation>
    <scope>NUCLEOTIDE SEQUENCE [LARGE SCALE GENOMIC DNA]</scope>
    <source>
        <strain evidence="1 2">DSM 23948</strain>
    </source>
</reference>
<organism evidence="1 2">
    <name type="scientific">Anoxybacillus andreesenii</name>
    <dbReference type="NCBI Taxonomy" id="1325932"/>
    <lineage>
        <taxon>Bacteria</taxon>
        <taxon>Bacillati</taxon>
        <taxon>Bacillota</taxon>
        <taxon>Bacilli</taxon>
        <taxon>Bacillales</taxon>
        <taxon>Anoxybacillaceae</taxon>
        <taxon>Anoxybacillus</taxon>
    </lineage>
</organism>